<dbReference type="AlphaFoldDB" id="A0A6I2NUX9"/>
<organism evidence="1 2">
    <name type="scientific">Parabacteroides distasonis</name>
    <dbReference type="NCBI Taxonomy" id="823"/>
    <lineage>
        <taxon>Bacteria</taxon>
        <taxon>Pseudomonadati</taxon>
        <taxon>Bacteroidota</taxon>
        <taxon>Bacteroidia</taxon>
        <taxon>Bacteroidales</taxon>
        <taxon>Tannerellaceae</taxon>
        <taxon>Parabacteroides</taxon>
    </lineage>
</organism>
<reference evidence="1 2" key="1">
    <citation type="journal article" date="2019" name="Nat. Med.">
        <title>A library of human gut bacterial isolates paired with longitudinal multiomics data enables mechanistic microbiome research.</title>
        <authorList>
            <person name="Poyet M."/>
            <person name="Groussin M."/>
            <person name="Gibbons S.M."/>
            <person name="Avila-Pacheco J."/>
            <person name="Jiang X."/>
            <person name="Kearney S.M."/>
            <person name="Perrotta A.R."/>
            <person name="Berdy B."/>
            <person name="Zhao S."/>
            <person name="Lieberman T.D."/>
            <person name="Swanson P.K."/>
            <person name="Smith M."/>
            <person name="Roesemann S."/>
            <person name="Alexander J.E."/>
            <person name="Rich S.A."/>
            <person name="Livny J."/>
            <person name="Vlamakis H."/>
            <person name="Clish C."/>
            <person name="Bullock K."/>
            <person name="Deik A."/>
            <person name="Scott J."/>
            <person name="Pierce K.A."/>
            <person name="Xavier R.J."/>
            <person name="Alm E.J."/>
        </authorList>
    </citation>
    <scope>NUCLEOTIDE SEQUENCE [LARGE SCALE GENOMIC DNA]</scope>
    <source>
        <strain evidence="1 2">BIOML-A2</strain>
    </source>
</reference>
<name>A0A6I2NUX9_PARDI</name>
<dbReference type="Proteomes" id="UP000432516">
    <property type="component" value="Unassembled WGS sequence"/>
</dbReference>
<proteinExistence type="predicted"/>
<sequence length="96" mass="11100">CDRRSACATRKRTVREPLFMPYPGMKPLFSPAVVKALLLPLHCICGLFCPYPRPPVLPALSLRKTAYRNWWRDTDFSGYGGTFRKKEWKTGYYLAV</sequence>
<protein>
    <submittedName>
        <fullName evidence="1">Uncharacterized protein</fullName>
    </submittedName>
</protein>
<gene>
    <name evidence="1" type="ORF">GKD68_24455</name>
</gene>
<accession>A0A6I2NUX9</accession>
<comment type="caution">
    <text evidence="1">The sequence shown here is derived from an EMBL/GenBank/DDBJ whole genome shotgun (WGS) entry which is preliminary data.</text>
</comment>
<feature type="non-terminal residue" evidence="1">
    <location>
        <position position="1"/>
    </location>
</feature>
<dbReference type="EMBL" id="WKNE01000197">
    <property type="protein sequence ID" value="MRZ57821.1"/>
    <property type="molecule type" value="Genomic_DNA"/>
</dbReference>
<evidence type="ECO:0000313" key="1">
    <source>
        <dbReference type="EMBL" id="MRZ57821.1"/>
    </source>
</evidence>
<evidence type="ECO:0000313" key="2">
    <source>
        <dbReference type="Proteomes" id="UP000432516"/>
    </source>
</evidence>